<gene>
    <name evidence="4" type="primary">Aste57867_21780</name>
    <name evidence="3" type="ORF">As57867_021711</name>
    <name evidence="4" type="ORF">ASTE57867_21780</name>
</gene>
<dbReference type="InterPro" id="IPR020814">
    <property type="entry name" value="Ribosomal_S6_plastid/chlpt"/>
</dbReference>
<accession>A0A485LJ32</accession>
<dbReference type="EMBL" id="CAADRA010007028">
    <property type="protein sequence ID" value="VFT98449.1"/>
    <property type="molecule type" value="Genomic_DNA"/>
</dbReference>
<organism evidence="4 5">
    <name type="scientific">Aphanomyces stellatus</name>
    <dbReference type="NCBI Taxonomy" id="120398"/>
    <lineage>
        <taxon>Eukaryota</taxon>
        <taxon>Sar</taxon>
        <taxon>Stramenopiles</taxon>
        <taxon>Oomycota</taxon>
        <taxon>Saprolegniomycetes</taxon>
        <taxon>Saprolegniales</taxon>
        <taxon>Verrucalvaceae</taxon>
        <taxon>Aphanomyces</taxon>
    </lineage>
</organism>
<dbReference type="GO" id="GO:0003735">
    <property type="term" value="F:structural constituent of ribosome"/>
    <property type="evidence" value="ECO:0007669"/>
    <property type="project" value="InterPro"/>
</dbReference>
<dbReference type="Gene3D" id="3.30.70.60">
    <property type="match status" value="1"/>
</dbReference>
<dbReference type="InterPro" id="IPR000529">
    <property type="entry name" value="Ribosomal_bS6"/>
</dbReference>
<dbReference type="GO" id="GO:0006412">
    <property type="term" value="P:translation"/>
    <property type="evidence" value="ECO:0007669"/>
    <property type="project" value="InterPro"/>
</dbReference>
<dbReference type="PANTHER" id="PTHR21011:SF1">
    <property type="entry name" value="SMALL RIBOSOMAL SUBUNIT PROTEIN BS6M"/>
    <property type="match status" value="1"/>
</dbReference>
<evidence type="ECO:0000313" key="4">
    <source>
        <dbReference type="EMBL" id="VFT98449.1"/>
    </source>
</evidence>
<dbReference type="InterPro" id="IPR014717">
    <property type="entry name" value="Transl_elong_EF1B/ribsomal_bS6"/>
</dbReference>
<dbReference type="GO" id="GO:0005840">
    <property type="term" value="C:ribosome"/>
    <property type="evidence" value="ECO:0007669"/>
    <property type="project" value="InterPro"/>
</dbReference>
<feature type="compositionally biased region" description="Acidic residues" evidence="2">
    <location>
        <begin position="187"/>
        <end position="220"/>
    </location>
</feature>
<sequence>MVLYKQVILTNLKSSPADTAKAFQEFTSFLLSKGGVVRDLSHRGHRTLGYPVDDRRWGGTFERHREAKLLVKTFETSPTTLKELEAKMKLSYPVLRFTTFKVQRDPLRDILKANEAATAAAPEPFNWKEFKATTDEATKVFEAEYIVEEDEEDLEDAPTEFDAMSKEDQDDMTEWIMKKTQTKEELEAALEGEENDEFDLAEADEADDEDEEELDEDENDDGKNDGIGTANRDITTVDLSDFDFENDMADEREVPEWKRDSAYVPDRSSLNKKD</sequence>
<dbReference type="GO" id="GO:0005737">
    <property type="term" value="C:cytoplasm"/>
    <property type="evidence" value="ECO:0007669"/>
    <property type="project" value="UniProtKB-ARBA"/>
</dbReference>
<reference evidence="4 5" key="1">
    <citation type="submission" date="2019-03" db="EMBL/GenBank/DDBJ databases">
        <authorList>
            <person name="Gaulin E."/>
            <person name="Dumas B."/>
        </authorList>
    </citation>
    <scope>NUCLEOTIDE SEQUENCE [LARGE SCALE GENOMIC DNA]</scope>
    <source>
        <strain evidence="4">CBS 568.67</strain>
    </source>
</reference>
<dbReference type="PANTHER" id="PTHR21011">
    <property type="entry name" value="MITOCHONDRIAL 28S RIBOSOMAL PROTEIN S6"/>
    <property type="match status" value="1"/>
</dbReference>
<reference evidence="3" key="2">
    <citation type="submission" date="2019-06" db="EMBL/GenBank/DDBJ databases">
        <title>Genomics analysis of Aphanomyces spp. identifies a new class of oomycete effector associated with host adaptation.</title>
        <authorList>
            <person name="Gaulin E."/>
        </authorList>
    </citation>
    <scope>NUCLEOTIDE SEQUENCE</scope>
    <source>
        <strain evidence="3">CBS 578.67</strain>
    </source>
</reference>
<dbReference type="GO" id="GO:0070181">
    <property type="term" value="F:small ribosomal subunit rRNA binding"/>
    <property type="evidence" value="ECO:0007669"/>
    <property type="project" value="TreeGrafter"/>
</dbReference>
<dbReference type="Pfam" id="PF01250">
    <property type="entry name" value="Ribosomal_S6"/>
    <property type="match status" value="1"/>
</dbReference>
<protein>
    <submittedName>
        <fullName evidence="4">Aste57867_21780 protein</fullName>
    </submittedName>
</protein>
<dbReference type="HAMAP" id="MF_00360">
    <property type="entry name" value="Ribosomal_bS6"/>
    <property type="match status" value="1"/>
</dbReference>
<evidence type="ECO:0000256" key="2">
    <source>
        <dbReference type="SAM" id="MobiDB-lite"/>
    </source>
</evidence>
<evidence type="ECO:0000256" key="1">
    <source>
        <dbReference type="ARBA" id="ARBA00009512"/>
    </source>
</evidence>
<proteinExistence type="inferred from homology"/>
<dbReference type="CDD" id="cd15465">
    <property type="entry name" value="bS6_mito"/>
    <property type="match status" value="1"/>
</dbReference>
<feature type="compositionally biased region" description="Basic and acidic residues" evidence="2">
    <location>
        <begin position="249"/>
        <end position="261"/>
    </location>
</feature>
<name>A0A485LJ32_9STRA</name>
<evidence type="ECO:0000313" key="3">
    <source>
        <dbReference type="EMBL" id="KAF0686409.1"/>
    </source>
</evidence>
<comment type="similarity">
    <text evidence="1">Belongs to the bacterial ribosomal protein bS6 family.</text>
</comment>
<dbReference type="OrthoDB" id="10259681at2759"/>
<feature type="region of interest" description="Disordered" evidence="2">
    <location>
        <begin position="177"/>
        <end position="274"/>
    </location>
</feature>
<dbReference type="EMBL" id="VJMH01007002">
    <property type="protein sequence ID" value="KAF0686409.1"/>
    <property type="molecule type" value="Genomic_DNA"/>
</dbReference>
<evidence type="ECO:0000313" key="5">
    <source>
        <dbReference type="Proteomes" id="UP000332933"/>
    </source>
</evidence>
<dbReference type="InterPro" id="IPR035980">
    <property type="entry name" value="Ribosomal_bS6_sf"/>
</dbReference>
<dbReference type="AlphaFoldDB" id="A0A485LJ32"/>
<keyword evidence="5" id="KW-1185">Reference proteome</keyword>
<dbReference type="Proteomes" id="UP000332933">
    <property type="component" value="Unassembled WGS sequence"/>
</dbReference>
<dbReference type="SUPFAM" id="SSF54995">
    <property type="entry name" value="Ribosomal protein S6"/>
    <property type="match status" value="1"/>
</dbReference>